<dbReference type="InterPro" id="IPR036621">
    <property type="entry name" value="Anticodon-bd_dom_sf"/>
</dbReference>
<feature type="binding site" evidence="9">
    <location>
        <position position="142"/>
    </location>
    <ligand>
        <name>L-histidine</name>
        <dbReference type="ChEBI" id="CHEBI:57595"/>
    </ligand>
</feature>
<evidence type="ECO:0000256" key="8">
    <source>
        <dbReference type="HAMAP-Rule" id="MF_00127"/>
    </source>
</evidence>
<feature type="binding site" evidence="9">
    <location>
        <position position="146"/>
    </location>
    <ligand>
        <name>L-histidine</name>
        <dbReference type="ChEBI" id="CHEBI:57595"/>
    </ligand>
</feature>
<dbReference type="AlphaFoldDB" id="A0A2H0NEJ5"/>
<organism evidence="11 12">
    <name type="scientific">Candidatus Jorgensenbacteria bacterium CG11_big_fil_rev_8_21_14_0_20_38_23</name>
    <dbReference type="NCBI Taxonomy" id="1974594"/>
    <lineage>
        <taxon>Bacteria</taxon>
        <taxon>Candidatus Joergenseniibacteriota</taxon>
    </lineage>
</organism>
<evidence type="ECO:0000256" key="3">
    <source>
        <dbReference type="ARBA" id="ARBA00022741"/>
    </source>
</evidence>
<dbReference type="Gene3D" id="3.40.50.800">
    <property type="entry name" value="Anticodon-binding domain"/>
    <property type="match status" value="1"/>
</dbReference>
<dbReference type="CDD" id="cd00773">
    <property type="entry name" value="HisRS-like_core"/>
    <property type="match status" value="1"/>
</dbReference>
<evidence type="ECO:0000256" key="6">
    <source>
        <dbReference type="ARBA" id="ARBA00023146"/>
    </source>
</evidence>
<proteinExistence type="inferred from homology"/>
<dbReference type="PIRSF" id="PIRSF001549">
    <property type="entry name" value="His-tRNA_synth"/>
    <property type="match status" value="1"/>
</dbReference>
<dbReference type="GO" id="GO:0005524">
    <property type="term" value="F:ATP binding"/>
    <property type="evidence" value="ECO:0007669"/>
    <property type="project" value="UniProtKB-UniRule"/>
</dbReference>
<evidence type="ECO:0000256" key="5">
    <source>
        <dbReference type="ARBA" id="ARBA00022917"/>
    </source>
</evidence>
<sequence length="434" mass="49167">MTGKTKIAAKTFLKKGKLFQSIKGMADILPIDQDYWRSFWQTAFKVSSRHGFYFIETPILEPASLFEASIGATTDIVEKQMYVFKTPGGDRVALRPEGTAGVMRSYLQHRLSYFSLPLKVFYLGPMFRHEKPQAGRYRQFHQLGFEIIGDNSAFYDAEIILASLDFFRALGLNDLILKINSLGCRVCRLAFRQELKNYFSAYKKELCPDCRRRLGRNPLRILDCQEPSCRTLKSGSPNILDYLCQNCNNHFKAVLELIEDNGIKYELDPHLVRGLDYYNRTVFEFVSSGLSFSLGGGGRYDYLAEIIGHRLVPAVGISLGLERIVEALKIKNISPIKRKRPLVFFAAISEEAKKKSLGLMEKLRAADIPVVEALGRNSLKSQMKAADKVKSSLVLILGQKEIFEGSIIIKDLRTGAQENILLDKLVEEIKKRLS</sequence>
<feature type="binding site" evidence="9">
    <location>
        <position position="128"/>
    </location>
    <ligand>
        <name>L-histidine</name>
        <dbReference type="ChEBI" id="CHEBI:57595"/>
    </ligand>
</feature>
<keyword evidence="8" id="KW-0963">Cytoplasm</keyword>
<feature type="binding site" evidence="9">
    <location>
        <begin position="97"/>
        <end position="99"/>
    </location>
    <ligand>
        <name>L-histidine</name>
        <dbReference type="ChEBI" id="CHEBI:57595"/>
    </ligand>
</feature>
<dbReference type="CDD" id="cd00859">
    <property type="entry name" value="HisRS_anticodon"/>
    <property type="match status" value="1"/>
</dbReference>
<keyword evidence="4 8" id="KW-0067">ATP-binding</keyword>
<name>A0A2H0NEJ5_9BACT</name>
<dbReference type="InterPro" id="IPR004154">
    <property type="entry name" value="Anticodon-bd"/>
</dbReference>
<dbReference type="Pfam" id="PF03129">
    <property type="entry name" value="HGTP_anticodon"/>
    <property type="match status" value="1"/>
</dbReference>
<reference evidence="11 12" key="1">
    <citation type="submission" date="2017-09" db="EMBL/GenBank/DDBJ databases">
        <title>Depth-based differentiation of microbial function through sediment-hosted aquifers and enrichment of novel symbionts in the deep terrestrial subsurface.</title>
        <authorList>
            <person name="Probst A.J."/>
            <person name="Ladd B."/>
            <person name="Jarett J.K."/>
            <person name="Geller-Mcgrath D.E."/>
            <person name="Sieber C.M."/>
            <person name="Emerson J.B."/>
            <person name="Anantharaman K."/>
            <person name="Thomas B.C."/>
            <person name="Malmstrom R."/>
            <person name="Stieglmeier M."/>
            <person name="Klingl A."/>
            <person name="Woyke T."/>
            <person name="Ryan C.M."/>
            <person name="Banfield J.F."/>
        </authorList>
    </citation>
    <scope>NUCLEOTIDE SEQUENCE [LARGE SCALE GENOMIC DNA]</scope>
    <source>
        <strain evidence="11">CG11_big_fil_rev_8_21_14_0_20_38_23</strain>
    </source>
</reference>
<dbReference type="GO" id="GO:0004821">
    <property type="term" value="F:histidine-tRNA ligase activity"/>
    <property type="evidence" value="ECO:0007669"/>
    <property type="project" value="UniProtKB-UniRule"/>
</dbReference>
<dbReference type="PROSITE" id="PS50862">
    <property type="entry name" value="AA_TRNA_LIGASE_II"/>
    <property type="match status" value="1"/>
</dbReference>
<dbReference type="Pfam" id="PF13393">
    <property type="entry name" value="tRNA-synt_His"/>
    <property type="match status" value="2"/>
</dbReference>
<dbReference type="InterPro" id="IPR041715">
    <property type="entry name" value="HisRS-like_core"/>
</dbReference>
<dbReference type="InterPro" id="IPR033656">
    <property type="entry name" value="HisRS_anticodon"/>
</dbReference>
<accession>A0A2H0NEJ5</accession>
<comment type="catalytic activity">
    <reaction evidence="7 8">
        <text>tRNA(His) + L-histidine + ATP = L-histidyl-tRNA(His) + AMP + diphosphate + H(+)</text>
        <dbReference type="Rhea" id="RHEA:17313"/>
        <dbReference type="Rhea" id="RHEA-COMP:9665"/>
        <dbReference type="Rhea" id="RHEA-COMP:9689"/>
        <dbReference type="ChEBI" id="CHEBI:15378"/>
        <dbReference type="ChEBI" id="CHEBI:30616"/>
        <dbReference type="ChEBI" id="CHEBI:33019"/>
        <dbReference type="ChEBI" id="CHEBI:57595"/>
        <dbReference type="ChEBI" id="CHEBI:78442"/>
        <dbReference type="ChEBI" id="CHEBI:78527"/>
        <dbReference type="ChEBI" id="CHEBI:456215"/>
        <dbReference type="EC" id="6.1.1.21"/>
    </reaction>
</comment>
<comment type="caution">
    <text evidence="11">The sequence shown here is derived from an EMBL/GenBank/DDBJ whole genome shotgun (WGS) entry which is preliminary data.</text>
</comment>
<dbReference type="SUPFAM" id="SSF55681">
    <property type="entry name" value="Class II aaRS and biotin synthetases"/>
    <property type="match status" value="1"/>
</dbReference>
<feature type="binding site" evidence="9">
    <location>
        <position position="273"/>
    </location>
    <ligand>
        <name>L-histidine</name>
        <dbReference type="ChEBI" id="CHEBI:57595"/>
    </ligand>
</feature>
<protein>
    <recommendedName>
        <fullName evidence="8">Histidine--tRNA ligase</fullName>
        <ecNumber evidence="8">6.1.1.21</ecNumber>
    </recommendedName>
    <alternativeName>
        <fullName evidence="8">Histidyl-tRNA synthetase</fullName>
        <shortName evidence="8">HisRS</shortName>
    </alternativeName>
</protein>
<dbReference type="InterPro" id="IPR006195">
    <property type="entry name" value="aa-tRNA-synth_II"/>
</dbReference>
<dbReference type="PANTHER" id="PTHR43707">
    <property type="entry name" value="HISTIDYL-TRNA SYNTHETASE"/>
    <property type="match status" value="1"/>
</dbReference>
<feature type="domain" description="Aminoacyl-transfer RNA synthetases class-II family profile" evidence="10">
    <location>
        <begin position="49"/>
        <end position="341"/>
    </location>
</feature>
<dbReference type="NCBIfam" id="TIGR00442">
    <property type="entry name" value="hisS"/>
    <property type="match status" value="1"/>
</dbReference>
<dbReference type="InterPro" id="IPR045864">
    <property type="entry name" value="aa-tRNA-synth_II/BPL/LPL"/>
</dbReference>
<dbReference type="InterPro" id="IPR004516">
    <property type="entry name" value="HisRS/HisZ"/>
</dbReference>
<dbReference type="GO" id="GO:0005737">
    <property type="term" value="C:cytoplasm"/>
    <property type="evidence" value="ECO:0007669"/>
    <property type="project" value="UniProtKB-SubCell"/>
</dbReference>
<dbReference type="GO" id="GO:0006427">
    <property type="term" value="P:histidyl-tRNA aminoacylation"/>
    <property type="evidence" value="ECO:0007669"/>
    <property type="project" value="UniProtKB-UniRule"/>
</dbReference>
<evidence type="ECO:0000256" key="4">
    <source>
        <dbReference type="ARBA" id="ARBA00022840"/>
    </source>
</evidence>
<comment type="subunit">
    <text evidence="8">Homodimer.</text>
</comment>
<evidence type="ECO:0000256" key="9">
    <source>
        <dbReference type="PIRSR" id="PIRSR001549-1"/>
    </source>
</evidence>
<dbReference type="EMBL" id="PCWR01000037">
    <property type="protein sequence ID" value="PIR07284.1"/>
    <property type="molecule type" value="Genomic_DNA"/>
</dbReference>
<feature type="binding site" evidence="9">
    <location>
        <begin position="277"/>
        <end position="278"/>
    </location>
    <ligand>
        <name>L-histidine</name>
        <dbReference type="ChEBI" id="CHEBI:57595"/>
    </ligand>
</feature>
<evidence type="ECO:0000256" key="7">
    <source>
        <dbReference type="ARBA" id="ARBA00047639"/>
    </source>
</evidence>
<keyword evidence="3 8" id="KW-0547">Nucleotide-binding</keyword>
<evidence type="ECO:0000259" key="10">
    <source>
        <dbReference type="PROSITE" id="PS50862"/>
    </source>
</evidence>
<dbReference type="InterPro" id="IPR015807">
    <property type="entry name" value="His-tRNA-ligase"/>
</dbReference>
<evidence type="ECO:0000256" key="2">
    <source>
        <dbReference type="ARBA" id="ARBA00022598"/>
    </source>
</evidence>
<evidence type="ECO:0000256" key="1">
    <source>
        <dbReference type="ARBA" id="ARBA00008226"/>
    </source>
</evidence>
<keyword evidence="6 8" id="KW-0030">Aminoacyl-tRNA synthetase</keyword>
<comment type="subcellular location">
    <subcellularLocation>
        <location evidence="8">Cytoplasm</location>
    </subcellularLocation>
</comment>
<gene>
    <name evidence="8" type="primary">hisS</name>
    <name evidence="11" type="ORF">COV54_01605</name>
</gene>
<comment type="similarity">
    <text evidence="1 8">Belongs to the class-II aminoacyl-tRNA synthetase family.</text>
</comment>
<dbReference type="Proteomes" id="UP000228867">
    <property type="component" value="Unassembled WGS sequence"/>
</dbReference>
<dbReference type="PANTHER" id="PTHR43707:SF1">
    <property type="entry name" value="HISTIDINE--TRNA LIGASE, MITOCHONDRIAL-RELATED"/>
    <property type="match status" value="1"/>
</dbReference>
<evidence type="ECO:0000313" key="11">
    <source>
        <dbReference type="EMBL" id="PIR07284.1"/>
    </source>
</evidence>
<dbReference type="SUPFAM" id="SSF52954">
    <property type="entry name" value="Class II aaRS ABD-related"/>
    <property type="match status" value="1"/>
</dbReference>
<keyword evidence="2 8" id="KW-0436">Ligase</keyword>
<dbReference type="EC" id="6.1.1.21" evidence="8"/>
<dbReference type="Gene3D" id="3.30.930.10">
    <property type="entry name" value="Bira Bifunctional Protein, Domain 2"/>
    <property type="match status" value="1"/>
</dbReference>
<dbReference type="HAMAP" id="MF_00127">
    <property type="entry name" value="His_tRNA_synth"/>
    <property type="match status" value="1"/>
</dbReference>
<evidence type="ECO:0000313" key="12">
    <source>
        <dbReference type="Proteomes" id="UP000228867"/>
    </source>
</evidence>
<keyword evidence="5 8" id="KW-0648">Protein biosynthesis</keyword>